<dbReference type="Proteomes" id="UP001642409">
    <property type="component" value="Unassembled WGS sequence"/>
</dbReference>
<proteinExistence type="predicted"/>
<sequence>MKNRNSPKVPSRLSQIKTNNSSYSAAWIFRSQKSLPCTKLQITLENSESESDDKLYDNSLYFLTQQIKSSIQSATQQVRRICNVDRKFYNQLQNIQILFRNQRNLQNYMSDIK</sequence>
<dbReference type="EMBL" id="CAXDID020000517">
    <property type="protein sequence ID" value="CAL6099190.1"/>
    <property type="molecule type" value="Genomic_DNA"/>
</dbReference>
<reference evidence="2 3" key="2">
    <citation type="submission" date="2024-07" db="EMBL/GenBank/DDBJ databases">
        <authorList>
            <person name="Akdeniz Z."/>
        </authorList>
    </citation>
    <scope>NUCLEOTIDE SEQUENCE [LARGE SCALE GENOMIC DNA]</scope>
</reference>
<dbReference type="AlphaFoldDB" id="A0AA86R6V4"/>
<keyword evidence="3" id="KW-1185">Reference proteome</keyword>
<gene>
    <name evidence="1" type="ORF">HINF_LOCUS55013</name>
    <name evidence="2" type="ORF">HINF_LOCUS69963</name>
</gene>
<evidence type="ECO:0000313" key="2">
    <source>
        <dbReference type="EMBL" id="CAL6099190.1"/>
    </source>
</evidence>
<protein>
    <submittedName>
        <fullName evidence="2">Hypothetical_protein</fullName>
    </submittedName>
</protein>
<evidence type="ECO:0000313" key="1">
    <source>
        <dbReference type="EMBL" id="CAI9967368.1"/>
    </source>
</evidence>
<organism evidence="1">
    <name type="scientific">Hexamita inflata</name>
    <dbReference type="NCBI Taxonomy" id="28002"/>
    <lineage>
        <taxon>Eukaryota</taxon>
        <taxon>Metamonada</taxon>
        <taxon>Diplomonadida</taxon>
        <taxon>Hexamitidae</taxon>
        <taxon>Hexamitinae</taxon>
        <taxon>Hexamita</taxon>
    </lineage>
</organism>
<reference evidence="1" key="1">
    <citation type="submission" date="2023-06" db="EMBL/GenBank/DDBJ databases">
        <authorList>
            <person name="Kurt Z."/>
        </authorList>
    </citation>
    <scope>NUCLEOTIDE SEQUENCE</scope>
</reference>
<accession>A0AA86R6V4</accession>
<dbReference type="EMBL" id="CATOUU010001022">
    <property type="protein sequence ID" value="CAI9967368.1"/>
    <property type="molecule type" value="Genomic_DNA"/>
</dbReference>
<evidence type="ECO:0000313" key="3">
    <source>
        <dbReference type="Proteomes" id="UP001642409"/>
    </source>
</evidence>
<name>A0AA86R6V4_9EUKA</name>
<comment type="caution">
    <text evidence="1">The sequence shown here is derived from an EMBL/GenBank/DDBJ whole genome shotgun (WGS) entry which is preliminary data.</text>
</comment>